<dbReference type="Proteomes" id="UP001153332">
    <property type="component" value="Unassembled WGS sequence"/>
</dbReference>
<evidence type="ECO:0000313" key="2">
    <source>
        <dbReference type="Proteomes" id="UP001153332"/>
    </source>
</evidence>
<keyword evidence="2" id="KW-1185">Reference proteome</keyword>
<proteinExistence type="predicted"/>
<name>A0ACC2JPC4_9PEZI</name>
<accession>A0ACC2JPC4</accession>
<dbReference type="EMBL" id="JAPUUL010000785">
    <property type="protein sequence ID" value="KAJ8129363.1"/>
    <property type="molecule type" value="Genomic_DNA"/>
</dbReference>
<evidence type="ECO:0000313" key="1">
    <source>
        <dbReference type="EMBL" id="KAJ8129363.1"/>
    </source>
</evidence>
<gene>
    <name evidence="1" type="ORF">O1611_g4268</name>
</gene>
<organism evidence="1 2">
    <name type="scientific">Lasiodiplodia mahajangana</name>
    <dbReference type="NCBI Taxonomy" id="1108764"/>
    <lineage>
        <taxon>Eukaryota</taxon>
        <taxon>Fungi</taxon>
        <taxon>Dikarya</taxon>
        <taxon>Ascomycota</taxon>
        <taxon>Pezizomycotina</taxon>
        <taxon>Dothideomycetes</taxon>
        <taxon>Dothideomycetes incertae sedis</taxon>
        <taxon>Botryosphaeriales</taxon>
        <taxon>Botryosphaeriaceae</taxon>
        <taxon>Lasiodiplodia</taxon>
    </lineage>
</organism>
<sequence length="527" mass="58223">MLWVGGLDILVFCSKPIRWGISIARVPKWRFKRSLSPAKRNPSFLSTLMSWRRMKHDLFHSPLDSSSCSSCEAIDDTDDTDDPSTQTSRGLARMRIANAGGPLPVRDFDMSSFSGIDDANAKKEETVKARRHTLPTTSGQRKRQTHTPSGRKKRSASISIKAFVSLTYKQAVIRKWVYASYVYICIIGSIFVPLPIIGVKEVVARESLHGDEPVGWALGYLLGDIQWFRWQVVSHNLGSWIRLPTRLSKGMGQDVEYGWVEHLRGSFGEANTRLLLSAYCLVIIAAGLTIVFRLSPVCEVDTRRKVFHFMMVAMFLPTTYIDPCFVALALSIVLAAFLLLDLLRASQLPPLSKPLAFFLAPYVDGRDLRGPVVISHIFLLIGCAIPLWLSIGSLPRADYGQLKGWRITSREIAMVSGVVCVGLGDAAASLIGRRYGHRKWLWGGGKSLEGSAAFATAVFLGLMAAHMWLRLGGWATTNRHTDTWQTTIQKTSICASLASLTEAVLTGGNDNVIVPVVLWTCVKSLGV</sequence>
<protein>
    <submittedName>
        <fullName evidence="1">Uncharacterized protein</fullName>
    </submittedName>
</protein>
<comment type="caution">
    <text evidence="1">The sequence shown here is derived from an EMBL/GenBank/DDBJ whole genome shotgun (WGS) entry which is preliminary data.</text>
</comment>
<reference evidence="1" key="1">
    <citation type="submission" date="2022-12" db="EMBL/GenBank/DDBJ databases">
        <title>Genome Sequence of Lasiodiplodia mahajangana.</title>
        <authorList>
            <person name="Buettner E."/>
        </authorList>
    </citation>
    <scope>NUCLEOTIDE SEQUENCE</scope>
    <source>
        <strain evidence="1">VT137</strain>
    </source>
</reference>